<dbReference type="GO" id="GO:0008033">
    <property type="term" value="P:tRNA processing"/>
    <property type="evidence" value="ECO:0007669"/>
    <property type="project" value="UniProtKB-KW"/>
</dbReference>
<dbReference type="Gene3D" id="3.30.160.20">
    <property type="match status" value="1"/>
</dbReference>
<dbReference type="Gene3D" id="1.10.1520.10">
    <property type="entry name" value="Ribonuclease III domain"/>
    <property type="match status" value="1"/>
</dbReference>
<dbReference type="SMART" id="SM00358">
    <property type="entry name" value="DSRM"/>
    <property type="match status" value="1"/>
</dbReference>
<dbReference type="CDD" id="cd10845">
    <property type="entry name" value="DSRM_RNAse_III_family"/>
    <property type="match status" value="1"/>
</dbReference>
<dbReference type="InterPro" id="IPR000999">
    <property type="entry name" value="RNase_III_dom"/>
</dbReference>
<keyword evidence="7 8" id="KW-0694">RNA-binding</keyword>
<keyword evidence="8" id="KW-0698">rRNA processing</keyword>
<keyword evidence="3 8" id="KW-0507">mRNA processing</keyword>
<evidence type="ECO:0000313" key="12">
    <source>
        <dbReference type="Proteomes" id="UP000252132"/>
    </source>
</evidence>
<evidence type="ECO:0000256" key="1">
    <source>
        <dbReference type="ARBA" id="ARBA00000109"/>
    </source>
</evidence>
<accession>A0A368E216</accession>
<feature type="domain" description="RNase III" evidence="10">
    <location>
        <begin position="12"/>
        <end position="132"/>
    </location>
</feature>
<keyword evidence="8" id="KW-0699">rRNA-binding</keyword>
<protein>
    <recommendedName>
        <fullName evidence="8">Ribonuclease 3</fullName>
        <ecNumber evidence="8">3.1.26.3</ecNumber>
    </recommendedName>
    <alternativeName>
        <fullName evidence="8">Ribonuclease III</fullName>
        <shortName evidence="8">RNase III</shortName>
    </alternativeName>
</protein>
<dbReference type="PANTHER" id="PTHR11207:SF0">
    <property type="entry name" value="RIBONUCLEASE 3"/>
    <property type="match status" value="1"/>
</dbReference>
<dbReference type="GO" id="GO:0005737">
    <property type="term" value="C:cytoplasm"/>
    <property type="evidence" value="ECO:0007669"/>
    <property type="project" value="UniProtKB-SubCell"/>
</dbReference>
<dbReference type="GO" id="GO:0046872">
    <property type="term" value="F:metal ion binding"/>
    <property type="evidence" value="ECO:0007669"/>
    <property type="project" value="UniProtKB-KW"/>
</dbReference>
<dbReference type="AlphaFoldDB" id="A0A368E216"/>
<evidence type="ECO:0000259" key="9">
    <source>
        <dbReference type="PROSITE" id="PS50137"/>
    </source>
</evidence>
<dbReference type="SMART" id="SM00535">
    <property type="entry name" value="RIBOc"/>
    <property type="match status" value="1"/>
</dbReference>
<dbReference type="PROSITE" id="PS50142">
    <property type="entry name" value="RNASE_3_2"/>
    <property type="match status" value="1"/>
</dbReference>
<feature type="domain" description="DRBM" evidence="9">
    <location>
        <begin position="157"/>
        <end position="226"/>
    </location>
</feature>
<evidence type="ECO:0000256" key="4">
    <source>
        <dbReference type="ARBA" id="ARBA00022722"/>
    </source>
</evidence>
<evidence type="ECO:0000256" key="7">
    <source>
        <dbReference type="ARBA" id="ARBA00022884"/>
    </source>
</evidence>
<dbReference type="GO" id="GO:0019843">
    <property type="term" value="F:rRNA binding"/>
    <property type="evidence" value="ECO:0007669"/>
    <property type="project" value="UniProtKB-KW"/>
</dbReference>
<keyword evidence="8" id="KW-0479">Metal-binding</keyword>
<keyword evidence="4 8" id="KW-0540">Nuclease</keyword>
<evidence type="ECO:0000256" key="8">
    <source>
        <dbReference type="HAMAP-Rule" id="MF_00104"/>
    </source>
</evidence>
<evidence type="ECO:0000256" key="2">
    <source>
        <dbReference type="ARBA" id="ARBA00010183"/>
    </source>
</evidence>
<name>A0A368E216_9PROT</name>
<organism evidence="11 12">
    <name type="scientific">PS1 clade bacterium</name>
    <dbReference type="NCBI Taxonomy" id="2175152"/>
    <lineage>
        <taxon>Bacteria</taxon>
        <taxon>Pseudomonadati</taxon>
        <taxon>Pseudomonadota</taxon>
        <taxon>Alphaproteobacteria</taxon>
        <taxon>PS1 clade</taxon>
    </lineage>
</organism>
<feature type="active site" evidence="8">
    <location>
        <position position="51"/>
    </location>
</feature>
<evidence type="ECO:0000259" key="10">
    <source>
        <dbReference type="PROSITE" id="PS50142"/>
    </source>
</evidence>
<feature type="binding site" evidence="8">
    <location>
        <position position="121"/>
    </location>
    <ligand>
        <name>Mg(2+)</name>
        <dbReference type="ChEBI" id="CHEBI:18420"/>
    </ligand>
</feature>
<dbReference type="GO" id="GO:0004525">
    <property type="term" value="F:ribonuclease III activity"/>
    <property type="evidence" value="ECO:0007669"/>
    <property type="project" value="UniProtKB-UniRule"/>
</dbReference>
<keyword evidence="5 8" id="KW-0255">Endonuclease</keyword>
<sequence>MTSGNVGHNQAKDALIKRLAHNFHNPTLLDEALHHSSMVGRNNERLEFLGDRVLGLVISEALMNKYPQADEGELAKRLSALVSRHSCSEIAEQFNMAAPLIHDQQNDNIMLSDNVMANLCEAIIAALYLDGGLEVASKFILKAWAPILDAMKDVPANPKSDLQEYTSREGLGLPSYKLIDTTGPDHAPVITVEVSLDNGTRVSANAGSKKKAEIEAAQSLLEKLITGTGEIS</sequence>
<dbReference type="InterPro" id="IPR036389">
    <property type="entry name" value="RNase_III_sf"/>
</dbReference>
<comment type="subunit">
    <text evidence="8">Homodimer.</text>
</comment>
<dbReference type="PANTHER" id="PTHR11207">
    <property type="entry name" value="RIBONUCLEASE III"/>
    <property type="match status" value="1"/>
</dbReference>
<gene>
    <name evidence="8 11" type="primary">rnc</name>
    <name evidence="11" type="ORF">DBW69_03125</name>
</gene>
<dbReference type="EC" id="3.1.26.3" evidence="8"/>
<dbReference type="InterPro" id="IPR011907">
    <property type="entry name" value="RNase_III"/>
</dbReference>
<dbReference type="GO" id="GO:0003725">
    <property type="term" value="F:double-stranded RNA binding"/>
    <property type="evidence" value="ECO:0007669"/>
    <property type="project" value="TreeGrafter"/>
</dbReference>
<dbReference type="Pfam" id="PF14622">
    <property type="entry name" value="Ribonucleas_3_3"/>
    <property type="match status" value="1"/>
</dbReference>
<comment type="catalytic activity">
    <reaction evidence="1 8">
        <text>Endonucleolytic cleavage to 5'-phosphomonoester.</text>
        <dbReference type="EC" id="3.1.26.3"/>
    </reaction>
</comment>
<keyword evidence="8" id="KW-0460">Magnesium</keyword>
<dbReference type="CDD" id="cd00593">
    <property type="entry name" value="RIBOc"/>
    <property type="match status" value="1"/>
</dbReference>
<dbReference type="SUPFAM" id="SSF54768">
    <property type="entry name" value="dsRNA-binding domain-like"/>
    <property type="match status" value="1"/>
</dbReference>
<evidence type="ECO:0000256" key="5">
    <source>
        <dbReference type="ARBA" id="ARBA00022759"/>
    </source>
</evidence>
<keyword evidence="6 8" id="KW-0378">Hydrolase</keyword>
<keyword evidence="8" id="KW-0819">tRNA processing</keyword>
<dbReference type="PROSITE" id="PS50137">
    <property type="entry name" value="DS_RBD"/>
    <property type="match status" value="1"/>
</dbReference>
<dbReference type="HAMAP" id="MF_00104">
    <property type="entry name" value="RNase_III"/>
    <property type="match status" value="1"/>
</dbReference>
<keyword evidence="8" id="KW-0963">Cytoplasm</keyword>
<dbReference type="InterPro" id="IPR014720">
    <property type="entry name" value="dsRBD_dom"/>
</dbReference>
<feature type="active site" evidence="8">
    <location>
        <position position="121"/>
    </location>
</feature>
<dbReference type="NCBIfam" id="TIGR02191">
    <property type="entry name" value="RNaseIII"/>
    <property type="match status" value="1"/>
</dbReference>
<evidence type="ECO:0000256" key="6">
    <source>
        <dbReference type="ARBA" id="ARBA00022801"/>
    </source>
</evidence>
<dbReference type="Proteomes" id="UP000252132">
    <property type="component" value="Unassembled WGS sequence"/>
</dbReference>
<dbReference type="GO" id="GO:0006364">
    <property type="term" value="P:rRNA processing"/>
    <property type="evidence" value="ECO:0007669"/>
    <property type="project" value="UniProtKB-UniRule"/>
</dbReference>
<comment type="cofactor">
    <cofactor evidence="8">
        <name>Mg(2+)</name>
        <dbReference type="ChEBI" id="CHEBI:18420"/>
    </cofactor>
</comment>
<dbReference type="GO" id="GO:0006397">
    <property type="term" value="P:mRNA processing"/>
    <property type="evidence" value="ECO:0007669"/>
    <property type="project" value="UniProtKB-UniRule"/>
</dbReference>
<comment type="caution">
    <text evidence="11">The sequence shown here is derived from an EMBL/GenBank/DDBJ whole genome shotgun (WGS) entry which is preliminary data.</text>
</comment>
<feature type="binding site" evidence="8">
    <location>
        <position position="47"/>
    </location>
    <ligand>
        <name>Mg(2+)</name>
        <dbReference type="ChEBI" id="CHEBI:18420"/>
    </ligand>
</feature>
<reference evidence="11 12" key="1">
    <citation type="journal article" date="2018" name="Microbiome">
        <title>Fine metagenomic profile of the Mediterranean stratified and mixed water columns revealed by assembly and recruitment.</title>
        <authorList>
            <person name="Haro-Moreno J.M."/>
            <person name="Lopez-Perez M."/>
            <person name="De La Torre J.R."/>
            <person name="Picazo A."/>
            <person name="Camacho A."/>
            <person name="Rodriguez-Valera F."/>
        </authorList>
    </citation>
    <scope>NUCLEOTIDE SEQUENCE [LARGE SCALE GENOMIC DNA]</scope>
    <source>
        <strain evidence="11">MED-G55</strain>
    </source>
</reference>
<dbReference type="PROSITE" id="PS00517">
    <property type="entry name" value="RNASE_3_1"/>
    <property type="match status" value="1"/>
</dbReference>
<evidence type="ECO:0000313" key="11">
    <source>
        <dbReference type="EMBL" id="RCL77576.1"/>
    </source>
</evidence>
<proteinExistence type="inferred from homology"/>
<dbReference type="Pfam" id="PF00035">
    <property type="entry name" value="dsrm"/>
    <property type="match status" value="1"/>
</dbReference>
<evidence type="ECO:0000256" key="3">
    <source>
        <dbReference type="ARBA" id="ARBA00022664"/>
    </source>
</evidence>
<dbReference type="EMBL" id="QOQF01000007">
    <property type="protein sequence ID" value="RCL77576.1"/>
    <property type="molecule type" value="Genomic_DNA"/>
</dbReference>
<comment type="function">
    <text evidence="8">Digests double-stranded RNA. Involved in the processing of primary rRNA transcript to yield the immediate precursors to the large and small rRNAs (23S and 16S). Processes some mRNAs, and tRNAs when they are encoded in the rRNA operon. Processes pre-crRNA and tracrRNA of type II CRISPR loci if present in the organism.</text>
</comment>
<dbReference type="GO" id="GO:0010468">
    <property type="term" value="P:regulation of gene expression"/>
    <property type="evidence" value="ECO:0007669"/>
    <property type="project" value="TreeGrafter"/>
</dbReference>
<feature type="binding site" evidence="8">
    <location>
        <position position="118"/>
    </location>
    <ligand>
        <name>Mg(2+)</name>
        <dbReference type="ChEBI" id="CHEBI:18420"/>
    </ligand>
</feature>
<comment type="subcellular location">
    <subcellularLocation>
        <location evidence="8">Cytoplasm</location>
    </subcellularLocation>
</comment>
<dbReference type="SUPFAM" id="SSF69065">
    <property type="entry name" value="RNase III domain-like"/>
    <property type="match status" value="1"/>
</dbReference>
<comment type="similarity">
    <text evidence="2">Belongs to the ribonuclease III family.</text>
</comment>